<evidence type="ECO:0000313" key="3">
    <source>
        <dbReference type="Proteomes" id="UP000076744"/>
    </source>
</evidence>
<proteinExistence type="predicted"/>
<evidence type="ECO:0000313" key="2">
    <source>
        <dbReference type="EMBL" id="OAA61407.1"/>
    </source>
</evidence>
<dbReference type="PANTHER" id="PTHR13847:SF213">
    <property type="entry name" value="DEPENDENT OXIDOREDUCTASE, PUTATIVE-RELATED"/>
    <property type="match status" value="1"/>
</dbReference>
<dbReference type="InterPro" id="IPR036188">
    <property type="entry name" value="FAD/NAD-bd_sf"/>
</dbReference>
<protein>
    <submittedName>
        <fullName evidence="2">FAD dependent oxidoreductase</fullName>
    </submittedName>
</protein>
<dbReference type="EMBL" id="AZHB01000013">
    <property type="protein sequence ID" value="OAA61407.1"/>
    <property type="molecule type" value="Genomic_DNA"/>
</dbReference>
<organism evidence="2 3">
    <name type="scientific">Cordyceps fumosorosea (strain ARSEF 2679)</name>
    <name type="common">Isaria fumosorosea</name>
    <dbReference type="NCBI Taxonomy" id="1081104"/>
    <lineage>
        <taxon>Eukaryota</taxon>
        <taxon>Fungi</taxon>
        <taxon>Dikarya</taxon>
        <taxon>Ascomycota</taxon>
        <taxon>Pezizomycotina</taxon>
        <taxon>Sordariomycetes</taxon>
        <taxon>Hypocreomycetidae</taxon>
        <taxon>Hypocreales</taxon>
        <taxon>Cordycipitaceae</taxon>
        <taxon>Cordyceps</taxon>
    </lineage>
</organism>
<dbReference type="AlphaFoldDB" id="A0A167UB85"/>
<dbReference type="GO" id="GO:0005737">
    <property type="term" value="C:cytoplasm"/>
    <property type="evidence" value="ECO:0007669"/>
    <property type="project" value="TreeGrafter"/>
</dbReference>
<sequence>MDTPVSSAVMEELYAQALADPQLPRANPTTAFWQLPPHPSMSEKQSVKLLATTDYAIIGSGVTGCSMAKTLLDNTPSASSSVTVFEARKLTSGATGRNGGLLTNFVPGHFKHLMDRFGQEQAVKIARFANRTLEKMHALANSSEEFKEASVVRRTLDVIAFDDDQSFNDEKEGFRLYEEYVTEEAGKTQILTAEELATKYNVKANSGAILFPNGAFWPYRLITRIWAQLQEQYASRLSIETNTPVSEVSYDPSNATHPYLLTTPRGVVRASKILHATNGYSGHLLSGLRGKIYPLRGTMSTQKPPAAFGNHGRALTWSRVGGGSFDMATGVVELGLYYSNQNPDSGDIFIGGEKTKLNEVFISDDSVVGAPCEENIRTKLPKCYTKGWEDVSEHEVKKVWSGIMGFTGDRLPLVGKLPAEATNRDGGDEWIAAGFNGYGMPLCWSSGEAVAKMILGQEVDDFLPESFVITEERLGSKSMSFETAINGLLSGYV</sequence>
<comment type="caution">
    <text evidence="2">The sequence shown here is derived from an EMBL/GenBank/DDBJ whole genome shotgun (WGS) entry which is preliminary data.</text>
</comment>
<dbReference type="RefSeq" id="XP_018703662.1">
    <property type="nucleotide sequence ID" value="XM_018849091.1"/>
</dbReference>
<accession>A0A167UB85</accession>
<name>A0A167UB85_CORFA</name>
<dbReference type="Gene3D" id="3.50.50.60">
    <property type="entry name" value="FAD/NAD(P)-binding domain"/>
    <property type="match status" value="1"/>
</dbReference>
<dbReference type="InterPro" id="IPR006076">
    <property type="entry name" value="FAD-dep_OxRdtase"/>
</dbReference>
<gene>
    <name evidence="2" type="ORF">ISF_05486</name>
</gene>
<keyword evidence="3" id="KW-1185">Reference proteome</keyword>
<dbReference type="GeneID" id="30021778"/>
<dbReference type="Pfam" id="PF01266">
    <property type="entry name" value="DAO"/>
    <property type="match status" value="1"/>
</dbReference>
<feature type="domain" description="FAD dependent oxidoreductase" evidence="1">
    <location>
        <begin position="54"/>
        <end position="453"/>
    </location>
</feature>
<evidence type="ECO:0000259" key="1">
    <source>
        <dbReference type="Pfam" id="PF01266"/>
    </source>
</evidence>
<dbReference type="Gene3D" id="3.30.9.10">
    <property type="entry name" value="D-Amino Acid Oxidase, subunit A, domain 2"/>
    <property type="match status" value="1"/>
</dbReference>
<dbReference type="PANTHER" id="PTHR13847">
    <property type="entry name" value="SARCOSINE DEHYDROGENASE-RELATED"/>
    <property type="match status" value="1"/>
</dbReference>
<dbReference type="Proteomes" id="UP000076744">
    <property type="component" value="Unassembled WGS sequence"/>
</dbReference>
<dbReference type="SUPFAM" id="SSF51905">
    <property type="entry name" value="FAD/NAD(P)-binding domain"/>
    <property type="match status" value="1"/>
</dbReference>
<reference evidence="2 3" key="1">
    <citation type="journal article" date="2016" name="Genome Biol. Evol.">
        <title>Divergent and convergent evolution of fungal pathogenicity.</title>
        <authorList>
            <person name="Shang Y."/>
            <person name="Xiao G."/>
            <person name="Zheng P."/>
            <person name="Cen K."/>
            <person name="Zhan S."/>
            <person name="Wang C."/>
        </authorList>
    </citation>
    <scope>NUCLEOTIDE SEQUENCE [LARGE SCALE GENOMIC DNA]</scope>
    <source>
        <strain evidence="2 3">ARSEF 2679</strain>
    </source>
</reference>
<dbReference type="OrthoDB" id="512662at2759"/>
<dbReference type="STRING" id="1081104.A0A167UB85"/>